<feature type="domain" description="DUF4131" evidence="8">
    <location>
        <begin position="3"/>
        <end position="119"/>
    </location>
</feature>
<feature type="transmembrane region" description="Helical" evidence="6">
    <location>
        <begin position="400"/>
        <end position="418"/>
    </location>
</feature>
<dbReference type="Pfam" id="PF03772">
    <property type="entry name" value="Competence"/>
    <property type="match status" value="1"/>
</dbReference>
<comment type="subcellular location">
    <subcellularLocation>
        <location evidence="1">Cell membrane</location>
        <topology evidence="1">Multi-pass membrane protein</topology>
    </subcellularLocation>
</comment>
<feature type="transmembrane region" description="Helical" evidence="6">
    <location>
        <begin position="173"/>
        <end position="197"/>
    </location>
</feature>
<comment type="caution">
    <text evidence="9">The sequence shown here is derived from an EMBL/GenBank/DDBJ whole genome shotgun (WGS) entry which is preliminary data.</text>
</comment>
<feature type="domain" description="ComEC/Rec2-related protein" evidence="7">
    <location>
        <begin position="158"/>
        <end position="419"/>
    </location>
</feature>
<proteinExistence type="predicted"/>
<evidence type="ECO:0000256" key="2">
    <source>
        <dbReference type="ARBA" id="ARBA00022475"/>
    </source>
</evidence>
<evidence type="ECO:0000256" key="3">
    <source>
        <dbReference type="ARBA" id="ARBA00022692"/>
    </source>
</evidence>
<evidence type="ECO:0000313" key="9">
    <source>
        <dbReference type="EMBL" id="PZO45732.1"/>
    </source>
</evidence>
<dbReference type="EMBL" id="QBMP01000347">
    <property type="protein sequence ID" value="PZO45732.1"/>
    <property type="molecule type" value="Genomic_DNA"/>
</dbReference>
<feature type="transmembrane region" description="Helical" evidence="6">
    <location>
        <begin position="359"/>
        <end position="380"/>
    </location>
</feature>
<protein>
    <submittedName>
        <fullName evidence="9">Competence protein</fullName>
    </submittedName>
</protein>
<feature type="transmembrane region" description="Helical" evidence="6">
    <location>
        <begin position="303"/>
        <end position="327"/>
    </location>
</feature>
<gene>
    <name evidence="9" type="ORF">DCF15_21310</name>
</gene>
<evidence type="ECO:0000256" key="5">
    <source>
        <dbReference type="ARBA" id="ARBA00023136"/>
    </source>
</evidence>
<evidence type="ECO:0000256" key="1">
    <source>
        <dbReference type="ARBA" id="ARBA00004651"/>
    </source>
</evidence>
<dbReference type="InterPro" id="IPR025405">
    <property type="entry name" value="DUF4131"/>
</dbReference>
<dbReference type="InterPro" id="IPR004477">
    <property type="entry name" value="ComEC_N"/>
</dbReference>
<sequence>VSRFVSSQEQQVLGRVMEMPQTTRQNKGKFFFEAQSIRLTSIRPTGSIDKIELPRTVSGKLYVTAALAPSQKLYPGQLVELKGEAYEIEPSRETDTASFGDYLAKQGCFAGFRTRRIEFLPGQEPPRWALWKLRQRIVLAQDRWLGEPAGNLLSAMTLGRRAVDLPYGVRDSFIAAGLAHTLAASGFHVSLILGLVLGALKSRLPRTQAIGGLVALLIYVGLTGLQPSVVRAAVMGVGALVGLAMQKKVKPLGCLLVAANMILLCNPQWIWDVGFQLSAVATLGLIVTVPGLMKALDWLPTNVATVLAVPMAACFWTVPLQLLYFGVLPSYSILLNGLATPLVVLISMGGFVSAIAAMIWPVVGSAIAANLYYPIHLLIWLVERFNQLPGHAVKIQGITAWHAIASYGIYGVICIGLWRRQNRCKI</sequence>
<reference evidence="9 10" key="2">
    <citation type="submission" date="2018-06" db="EMBL/GenBank/DDBJ databases">
        <title>Metagenomic assembly of (sub)arctic Cyanobacteria and their associated microbiome from non-axenic cultures.</title>
        <authorList>
            <person name="Baurain D."/>
        </authorList>
    </citation>
    <scope>NUCLEOTIDE SEQUENCE [LARGE SCALE GENOMIC DNA]</scope>
    <source>
        <strain evidence="9">ULC027bin1</strain>
    </source>
</reference>
<evidence type="ECO:0000259" key="7">
    <source>
        <dbReference type="Pfam" id="PF03772"/>
    </source>
</evidence>
<dbReference type="AlphaFoldDB" id="A0A2W4WMW9"/>
<dbReference type="Pfam" id="PF13567">
    <property type="entry name" value="DUF4131"/>
    <property type="match status" value="1"/>
</dbReference>
<feature type="non-terminal residue" evidence="9">
    <location>
        <position position="1"/>
    </location>
</feature>
<evidence type="ECO:0000259" key="8">
    <source>
        <dbReference type="Pfam" id="PF13567"/>
    </source>
</evidence>
<dbReference type="Proteomes" id="UP000249794">
    <property type="component" value="Unassembled WGS sequence"/>
</dbReference>
<keyword evidence="3 6" id="KW-0812">Transmembrane</keyword>
<dbReference type="PANTHER" id="PTHR30619">
    <property type="entry name" value="DNA INTERNALIZATION/COMPETENCE PROTEIN COMEC/REC2"/>
    <property type="match status" value="1"/>
</dbReference>
<keyword evidence="5 6" id="KW-0472">Membrane</keyword>
<feature type="transmembrane region" description="Helical" evidence="6">
    <location>
        <begin position="277"/>
        <end position="296"/>
    </location>
</feature>
<organism evidence="9 10">
    <name type="scientific">Phormidesmis priestleyi</name>
    <dbReference type="NCBI Taxonomy" id="268141"/>
    <lineage>
        <taxon>Bacteria</taxon>
        <taxon>Bacillati</taxon>
        <taxon>Cyanobacteriota</taxon>
        <taxon>Cyanophyceae</taxon>
        <taxon>Leptolyngbyales</taxon>
        <taxon>Leptolyngbyaceae</taxon>
        <taxon>Phormidesmis</taxon>
    </lineage>
</organism>
<keyword evidence="4 6" id="KW-1133">Transmembrane helix</keyword>
<evidence type="ECO:0000256" key="4">
    <source>
        <dbReference type="ARBA" id="ARBA00022989"/>
    </source>
</evidence>
<dbReference type="NCBIfam" id="TIGR00360">
    <property type="entry name" value="ComEC_N-term"/>
    <property type="match status" value="1"/>
</dbReference>
<evidence type="ECO:0000256" key="6">
    <source>
        <dbReference type="SAM" id="Phobius"/>
    </source>
</evidence>
<name>A0A2W4WMW9_9CYAN</name>
<evidence type="ECO:0000313" key="10">
    <source>
        <dbReference type="Proteomes" id="UP000249794"/>
    </source>
</evidence>
<dbReference type="GO" id="GO:0005886">
    <property type="term" value="C:plasma membrane"/>
    <property type="evidence" value="ECO:0007669"/>
    <property type="project" value="UniProtKB-SubCell"/>
</dbReference>
<reference evidence="10" key="1">
    <citation type="submission" date="2018-04" db="EMBL/GenBank/DDBJ databases">
        <authorList>
            <person name="Cornet L."/>
        </authorList>
    </citation>
    <scope>NUCLEOTIDE SEQUENCE [LARGE SCALE GENOMIC DNA]</scope>
</reference>
<feature type="transmembrane region" description="Helical" evidence="6">
    <location>
        <begin position="333"/>
        <end position="352"/>
    </location>
</feature>
<accession>A0A2W4WMW9</accession>
<dbReference type="InterPro" id="IPR052159">
    <property type="entry name" value="Competence_DNA_uptake"/>
</dbReference>
<dbReference type="PANTHER" id="PTHR30619:SF1">
    <property type="entry name" value="RECOMBINATION PROTEIN 2"/>
    <property type="match status" value="1"/>
</dbReference>
<keyword evidence="2" id="KW-1003">Cell membrane</keyword>